<dbReference type="EMBL" id="CP049838">
    <property type="protein sequence ID" value="QJT06648.1"/>
    <property type="molecule type" value="Genomic_DNA"/>
</dbReference>
<dbReference type="InterPro" id="IPR039708">
    <property type="entry name" value="MT1774/Rv1733c-like"/>
</dbReference>
<keyword evidence="1" id="KW-0472">Membrane</keyword>
<evidence type="ECO:0000256" key="1">
    <source>
        <dbReference type="SAM" id="Phobius"/>
    </source>
</evidence>
<evidence type="ECO:0008006" key="4">
    <source>
        <dbReference type="Google" id="ProtNLM"/>
    </source>
</evidence>
<proteinExistence type="predicted"/>
<dbReference type="PANTHER" id="PTHR42305">
    <property type="entry name" value="MEMBRANE PROTEIN RV1733C-RELATED"/>
    <property type="match status" value="1"/>
</dbReference>
<sequence length="195" mass="21819">MRGRVRGWRRRGNPLRRRSDVLEAWTALVVAVLLLVAVPLAGALAGRWGHADAQAVADRLRAERHRVRVEVVGHIPETVPSVEGVRQQTFRVTVRWTPPGEHARTATARVPAGTRTGEVVDVWFDTRGRSVAPPPTDTLVWQHAFTMGVCAAGGTAAVVLLGHVVIRRVAMRHRLGEWEREWARTEPQWTRRRPA</sequence>
<keyword evidence="1" id="KW-0812">Transmembrane</keyword>
<dbReference type="Proteomes" id="UP000502665">
    <property type="component" value="Chromosome"/>
</dbReference>
<gene>
    <name evidence="2" type="ORF">G9272_05070</name>
</gene>
<dbReference type="AlphaFoldDB" id="A0A6M4X1W0"/>
<dbReference type="RefSeq" id="WP_171401846.1">
    <property type="nucleotide sequence ID" value="NZ_CP049838.1"/>
</dbReference>
<name>A0A6M4X1W0_9ACTN</name>
<keyword evidence="1" id="KW-1133">Transmembrane helix</keyword>
<reference evidence="2" key="1">
    <citation type="submission" date="2020-03" db="EMBL/GenBank/DDBJ databases">
        <title>Molecular networking-based the target discovery of potent antiproliferative macrolactams: 5/6/7/16 polycyclic ansamycins and glycosylated trienomycin from Streptomyces cacaoi subsp. asoensis.</title>
        <authorList>
            <person name="Liu L.-L."/>
        </authorList>
    </citation>
    <scope>NUCLEOTIDE SEQUENCE [LARGE SCALE GENOMIC DNA]</scope>
    <source>
        <strain evidence="2">H2S5</strain>
    </source>
</reference>
<accession>A0A6M4X1W0</accession>
<organism evidence="2 3">
    <name type="scientific">Streptomyces asoensis</name>
    <dbReference type="NCBI Taxonomy" id="249586"/>
    <lineage>
        <taxon>Bacteria</taxon>
        <taxon>Bacillati</taxon>
        <taxon>Actinomycetota</taxon>
        <taxon>Actinomycetes</taxon>
        <taxon>Kitasatosporales</taxon>
        <taxon>Streptomycetaceae</taxon>
        <taxon>Streptomyces</taxon>
    </lineage>
</organism>
<feature type="transmembrane region" description="Helical" evidence="1">
    <location>
        <begin position="144"/>
        <end position="166"/>
    </location>
</feature>
<keyword evidence="3" id="KW-1185">Reference proteome</keyword>
<evidence type="ECO:0000313" key="2">
    <source>
        <dbReference type="EMBL" id="QJT06648.1"/>
    </source>
</evidence>
<feature type="transmembrane region" description="Helical" evidence="1">
    <location>
        <begin position="21"/>
        <end position="45"/>
    </location>
</feature>
<dbReference type="PANTHER" id="PTHR42305:SF1">
    <property type="entry name" value="MEMBRANE PROTEIN RV1733C-RELATED"/>
    <property type="match status" value="1"/>
</dbReference>
<evidence type="ECO:0000313" key="3">
    <source>
        <dbReference type="Proteomes" id="UP000502665"/>
    </source>
</evidence>
<protein>
    <recommendedName>
        <fullName evidence="4">Integral membrane protein</fullName>
    </recommendedName>
</protein>